<name>A0A1J1HUD0_9DIPT</name>
<dbReference type="AlphaFoldDB" id="A0A1J1HUD0"/>
<dbReference type="PANTHER" id="PTHR20958">
    <property type="entry name" value="GLYCINE N-ACYLTRANSFERASE-LIKE PROTEIN"/>
    <property type="match status" value="1"/>
</dbReference>
<dbReference type="STRING" id="568069.A0A1J1HUD0"/>
<dbReference type="GO" id="GO:0016747">
    <property type="term" value="F:acyltransferase activity, transferring groups other than amino-acyl groups"/>
    <property type="evidence" value="ECO:0007669"/>
    <property type="project" value="InterPro"/>
</dbReference>
<organism evidence="3 4">
    <name type="scientific">Clunio marinus</name>
    <dbReference type="NCBI Taxonomy" id="568069"/>
    <lineage>
        <taxon>Eukaryota</taxon>
        <taxon>Metazoa</taxon>
        <taxon>Ecdysozoa</taxon>
        <taxon>Arthropoda</taxon>
        <taxon>Hexapoda</taxon>
        <taxon>Insecta</taxon>
        <taxon>Pterygota</taxon>
        <taxon>Neoptera</taxon>
        <taxon>Endopterygota</taxon>
        <taxon>Diptera</taxon>
        <taxon>Nematocera</taxon>
        <taxon>Chironomoidea</taxon>
        <taxon>Chironomidae</taxon>
        <taxon>Clunio</taxon>
    </lineage>
</organism>
<dbReference type="OrthoDB" id="7305308at2759"/>
<proteinExistence type="predicted"/>
<keyword evidence="4" id="KW-1185">Reference proteome</keyword>
<evidence type="ECO:0000259" key="2">
    <source>
        <dbReference type="Pfam" id="PF18713"/>
    </source>
</evidence>
<dbReference type="EMBL" id="CVRI01000014">
    <property type="protein sequence ID" value="CRK89761.1"/>
    <property type="molecule type" value="Genomic_DNA"/>
</dbReference>
<protein>
    <submittedName>
        <fullName evidence="3">CLUMA_CG003530, isoform A</fullName>
    </submittedName>
</protein>
<dbReference type="InterPro" id="IPR013653">
    <property type="entry name" value="GCN5-like_dom"/>
</dbReference>
<sequence length="284" mass="33298">MSKVLQELNDEELQYIINKLERHLPRLIKDLYFILTAQRLRSSSADNFPIFYKYSEGLMENCTIFGITKEGDHKVWLFTLQDSLQELTECLEKTKLINWDKVSFVTVHRAMTLPIFEHIKKNNLKLLDDEQGSYYWMMKENALNLNIEIPNGTYVKRLSDADSHFCNNIWNFRKENSEPFVRSLINVNGGYGLFDETSNELLCFALINDHSAVGLLTTIERFRGKKYGQLIAKYVSLKISETLNLHPTVYINDVNPISRRIFERIGFQKIGDMNWIEVRKNLNK</sequence>
<gene>
    <name evidence="3" type="ORF">CLUMA_CG003530</name>
</gene>
<feature type="domain" description="DUF5645" evidence="2">
    <location>
        <begin position="4"/>
        <end position="118"/>
    </location>
</feature>
<reference evidence="3" key="1">
    <citation type="submission" date="2015-04" db="EMBL/GenBank/DDBJ databases">
        <authorList>
            <person name="Syromyatnikov M.Y."/>
            <person name="Popov V.N."/>
        </authorList>
    </citation>
    <scope>NUCLEOTIDE SEQUENCE [LARGE SCALE GENOMIC DNA]</scope>
</reference>
<dbReference type="PANTHER" id="PTHR20958:SF6">
    <property type="entry name" value="GLYCINE N-ACYLTRANSFERASE-LIKE PROTEIN"/>
    <property type="match status" value="1"/>
</dbReference>
<evidence type="ECO:0000259" key="1">
    <source>
        <dbReference type="Pfam" id="PF08445"/>
    </source>
</evidence>
<feature type="domain" description="GCN5-related N-acetyltransferase Rv2170-like" evidence="1">
    <location>
        <begin position="191"/>
        <end position="276"/>
    </location>
</feature>
<dbReference type="Proteomes" id="UP000183832">
    <property type="component" value="Unassembled WGS sequence"/>
</dbReference>
<dbReference type="Pfam" id="PF08445">
    <property type="entry name" value="FR47"/>
    <property type="match status" value="1"/>
</dbReference>
<accession>A0A1J1HUD0</accession>
<evidence type="ECO:0000313" key="3">
    <source>
        <dbReference type="EMBL" id="CRK89761.1"/>
    </source>
</evidence>
<dbReference type="InterPro" id="IPR016181">
    <property type="entry name" value="Acyl_CoA_acyltransferase"/>
</dbReference>
<dbReference type="Pfam" id="PF18713">
    <property type="entry name" value="DUF5645"/>
    <property type="match status" value="1"/>
</dbReference>
<dbReference type="SUPFAM" id="SSF55729">
    <property type="entry name" value="Acyl-CoA N-acyltransferases (Nat)"/>
    <property type="match status" value="1"/>
</dbReference>
<dbReference type="InterPro" id="IPR041506">
    <property type="entry name" value="DUF5645"/>
</dbReference>
<dbReference type="Gene3D" id="3.40.630.30">
    <property type="match status" value="2"/>
</dbReference>
<evidence type="ECO:0000313" key="4">
    <source>
        <dbReference type="Proteomes" id="UP000183832"/>
    </source>
</evidence>
<dbReference type="InterPro" id="IPR053225">
    <property type="entry name" value="Acyl-CoA_N-acyltransferase"/>
</dbReference>